<evidence type="ECO:0000256" key="6">
    <source>
        <dbReference type="ARBA" id="ARBA00022840"/>
    </source>
</evidence>
<dbReference type="InterPro" id="IPR006068">
    <property type="entry name" value="ATPase_P-typ_cation-transptr_C"/>
</dbReference>
<dbReference type="InterPro" id="IPR059000">
    <property type="entry name" value="ATPase_P-type_domA"/>
</dbReference>
<feature type="transmembrane region" description="Helical" evidence="11">
    <location>
        <begin position="820"/>
        <end position="840"/>
    </location>
</feature>
<dbReference type="NCBIfam" id="TIGR01494">
    <property type="entry name" value="ATPase_P-type"/>
    <property type="match status" value="4"/>
</dbReference>
<dbReference type="GO" id="GO:0012505">
    <property type="term" value="C:endomembrane system"/>
    <property type="evidence" value="ECO:0007669"/>
    <property type="project" value="UniProtKB-SubCell"/>
</dbReference>
<accession>A0A831WVJ0</accession>
<dbReference type="Gene3D" id="3.40.50.1000">
    <property type="entry name" value="HAD superfamily/HAD-like"/>
    <property type="match status" value="1"/>
</dbReference>
<dbReference type="NCBIfam" id="TIGR01116">
    <property type="entry name" value="ATPase-IIA1_Ca"/>
    <property type="match status" value="1"/>
</dbReference>
<organism evidence="13">
    <name type="scientific">Prosthecochloris aestuarii</name>
    <dbReference type="NCBI Taxonomy" id="1102"/>
    <lineage>
        <taxon>Bacteria</taxon>
        <taxon>Pseudomonadati</taxon>
        <taxon>Chlorobiota</taxon>
        <taxon>Chlorobiia</taxon>
        <taxon>Chlorobiales</taxon>
        <taxon>Chlorobiaceae</taxon>
        <taxon>Prosthecochloris</taxon>
    </lineage>
</organism>
<dbReference type="PRINTS" id="PR00120">
    <property type="entry name" value="HATPASE"/>
</dbReference>
<keyword evidence="7" id="KW-0460">Magnesium</keyword>
<comment type="caution">
    <text evidence="13">The sequence shown here is derived from an EMBL/GenBank/DDBJ whole genome shotgun (WGS) entry which is preliminary data.</text>
</comment>
<dbReference type="SFLD" id="SFLDS00003">
    <property type="entry name" value="Haloacid_Dehalogenase"/>
    <property type="match status" value="1"/>
</dbReference>
<name>A0A831WVJ0_PROAE</name>
<dbReference type="FunFam" id="2.70.150.10:FF:000160">
    <property type="entry name" value="Sarcoplasmic/endoplasmic reticulum calcium ATPase 1"/>
    <property type="match status" value="1"/>
</dbReference>
<dbReference type="Gene3D" id="3.40.1110.10">
    <property type="entry name" value="Calcium-transporting ATPase, cytoplasmic domain N"/>
    <property type="match status" value="1"/>
</dbReference>
<dbReference type="InterPro" id="IPR023298">
    <property type="entry name" value="ATPase_P-typ_TM_dom_sf"/>
</dbReference>
<dbReference type="SUPFAM" id="SSF56784">
    <property type="entry name" value="HAD-like"/>
    <property type="match status" value="1"/>
</dbReference>
<evidence type="ECO:0000256" key="3">
    <source>
        <dbReference type="ARBA" id="ARBA00022553"/>
    </source>
</evidence>
<evidence type="ECO:0000256" key="11">
    <source>
        <dbReference type="SAM" id="Phobius"/>
    </source>
</evidence>
<keyword evidence="10 11" id="KW-0472">Membrane</keyword>
<dbReference type="SUPFAM" id="SSF81653">
    <property type="entry name" value="Calcium ATPase, transduction domain A"/>
    <property type="match status" value="1"/>
</dbReference>
<dbReference type="SMART" id="SM00831">
    <property type="entry name" value="Cation_ATPase_N"/>
    <property type="match status" value="1"/>
</dbReference>
<feature type="transmembrane region" description="Helical" evidence="11">
    <location>
        <begin position="274"/>
        <end position="294"/>
    </location>
</feature>
<dbReference type="Pfam" id="PF00122">
    <property type="entry name" value="E1-E2_ATPase"/>
    <property type="match status" value="1"/>
</dbReference>
<dbReference type="GO" id="GO:0016887">
    <property type="term" value="F:ATP hydrolysis activity"/>
    <property type="evidence" value="ECO:0007669"/>
    <property type="project" value="InterPro"/>
</dbReference>
<feature type="transmembrane region" description="Helical" evidence="11">
    <location>
        <begin position="780"/>
        <end position="799"/>
    </location>
</feature>
<feature type="transmembrane region" description="Helical" evidence="11">
    <location>
        <begin position="244"/>
        <end position="262"/>
    </location>
</feature>
<feature type="transmembrane region" description="Helical" evidence="11">
    <location>
        <begin position="667"/>
        <end position="688"/>
    </location>
</feature>
<dbReference type="Pfam" id="PF13246">
    <property type="entry name" value="Cation_ATPase"/>
    <property type="match status" value="1"/>
</dbReference>
<dbReference type="PROSITE" id="PS00154">
    <property type="entry name" value="ATPASE_E1_E2"/>
    <property type="match status" value="1"/>
</dbReference>
<feature type="domain" description="Cation-transporting P-type ATPase N-terminal" evidence="12">
    <location>
        <begin position="2"/>
        <end position="75"/>
    </location>
</feature>
<dbReference type="InterPro" id="IPR001757">
    <property type="entry name" value="P_typ_ATPase"/>
</dbReference>
<dbReference type="GO" id="GO:0016020">
    <property type="term" value="C:membrane"/>
    <property type="evidence" value="ECO:0007669"/>
    <property type="project" value="InterPro"/>
</dbReference>
<dbReference type="InterPro" id="IPR008250">
    <property type="entry name" value="ATPase_P-typ_transduc_dom_A_sf"/>
</dbReference>
<dbReference type="AlphaFoldDB" id="A0A831WVJ0"/>
<dbReference type="InterPro" id="IPR023299">
    <property type="entry name" value="ATPase_P-typ_cyto_dom_N"/>
</dbReference>
<evidence type="ECO:0000256" key="4">
    <source>
        <dbReference type="ARBA" id="ARBA00022692"/>
    </source>
</evidence>
<dbReference type="Pfam" id="PF00689">
    <property type="entry name" value="Cation_ATPase_C"/>
    <property type="match status" value="1"/>
</dbReference>
<keyword evidence="6" id="KW-0067">ATP-binding</keyword>
<dbReference type="InterPro" id="IPR005782">
    <property type="entry name" value="P-type_ATPase_IIA"/>
</dbReference>
<dbReference type="Gene3D" id="2.70.150.10">
    <property type="entry name" value="Calcium-transporting ATPase, cytoplasmic transduction domain A"/>
    <property type="match status" value="1"/>
</dbReference>
<dbReference type="PRINTS" id="PR00119">
    <property type="entry name" value="CATATPASE"/>
</dbReference>
<dbReference type="InterPro" id="IPR018303">
    <property type="entry name" value="ATPase_P-typ_P_site"/>
</dbReference>
<evidence type="ECO:0000256" key="7">
    <source>
        <dbReference type="ARBA" id="ARBA00022842"/>
    </source>
</evidence>
<feature type="transmembrane region" description="Helical" evidence="11">
    <location>
        <begin position="50"/>
        <end position="73"/>
    </location>
</feature>
<dbReference type="Proteomes" id="UP000886335">
    <property type="component" value="Unassembled WGS sequence"/>
</dbReference>
<evidence type="ECO:0000256" key="5">
    <source>
        <dbReference type="ARBA" id="ARBA00022741"/>
    </source>
</evidence>
<comment type="similarity">
    <text evidence="2">Belongs to the cation transport ATPase (P-type) (TC 3.A.3) family. Type IIA subfamily.</text>
</comment>
<dbReference type="InterPro" id="IPR023214">
    <property type="entry name" value="HAD_sf"/>
</dbReference>
<proteinExistence type="inferred from homology"/>
<keyword evidence="3" id="KW-0597">Phosphoprotein</keyword>
<comment type="subcellular location">
    <subcellularLocation>
        <location evidence="1">Endomembrane system</location>
        <topology evidence="1">Multi-pass membrane protein</topology>
    </subcellularLocation>
</comment>
<dbReference type="SUPFAM" id="SSF81660">
    <property type="entry name" value="Metal cation-transporting ATPase, ATP-binding domain N"/>
    <property type="match status" value="1"/>
</dbReference>
<evidence type="ECO:0000256" key="10">
    <source>
        <dbReference type="ARBA" id="ARBA00023136"/>
    </source>
</evidence>
<gene>
    <name evidence="13" type="ORF">ENN50_05930</name>
</gene>
<keyword evidence="4 11" id="KW-0812">Transmembrane</keyword>
<keyword evidence="9 11" id="KW-1133">Transmembrane helix</keyword>
<dbReference type="GO" id="GO:0005524">
    <property type="term" value="F:ATP binding"/>
    <property type="evidence" value="ECO:0007669"/>
    <property type="project" value="UniProtKB-KW"/>
</dbReference>
<keyword evidence="8" id="KW-1278">Translocase</keyword>
<dbReference type="FunFam" id="3.40.50.1000:FF:000028">
    <property type="entry name" value="Calcium-transporting P-type ATPase, putative"/>
    <property type="match status" value="1"/>
</dbReference>
<dbReference type="PANTHER" id="PTHR42861">
    <property type="entry name" value="CALCIUM-TRANSPORTING ATPASE"/>
    <property type="match status" value="1"/>
</dbReference>
<dbReference type="Gene3D" id="1.20.1110.10">
    <property type="entry name" value="Calcium-transporting ATPase, transmembrane domain"/>
    <property type="match status" value="1"/>
</dbReference>
<dbReference type="SUPFAM" id="SSF81665">
    <property type="entry name" value="Calcium ATPase, transmembrane domain M"/>
    <property type="match status" value="1"/>
</dbReference>
<evidence type="ECO:0000256" key="1">
    <source>
        <dbReference type="ARBA" id="ARBA00004127"/>
    </source>
</evidence>
<feature type="transmembrane region" description="Helical" evidence="11">
    <location>
        <begin position="694"/>
        <end position="716"/>
    </location>
</feature>
<dbReference type="InterPro" id="IPR004014">
    <property type="entry name" value="ATPase_P-typ_cation-transptr_N"/>
</dbReference>
<evidence type="ECO:0000256" key="8">
    <source>
        <dbReference type="ARBA" id="ARBA00022967"/>
    </source>
</evidence>
<feature type="transmembrane region" description="Helical" evidence="11">
    <location>
        <begin position="741"/>
        <end position="760"/>
    </location>
</feature>
<evidence type="ECO:0000256" key="2">
    <source>
        <dbReference type="ARBA" id="ARBA00005675"/>
    </source>
</evidence>
<keyword evidence="5" id="KW-0547">Nucleotide-binding</keyword>
<dbReference type="GO" id="GO:0005388">
    <property type="term" value="F:P-type calcium transporter activity"/>
    <property type="evidence" value="ECO:0007669"/>
    <property type="project" value="InterPro"/>
</dbReference>
<feature type="transmembrane region" description="Helical" evidence="11">
    <location>
        <begin position="852"/>
        <end position="871"/>
    </location>
</feature>
<evidence type="ECO:0000259" key="12">
    <source>
        <dbReference type="SMART" id="SM00831"/>
    </source>
</evidence>
<dbReference type="EMBL" id="DSBW01000133">
    <property type="protein sequence ID" value="HED31209.1"/>
    <property type="molecule type" value="Genomic_DNA"/>
</dbReference>
<dbReference type="SFLD" id="SFLDF00027">
    <property type="entry name" value="p-type_atpase"/>
    <property type="match status" value="1"/>
</dbReference>
<feature type="transmembrane region" description="Helical" evidence="11">
    <location>
        <begin position="79"/>
        <end position="98"/>
    </location>
</feature>
<dbReference type="SFLD" id="SFLDG00002">
    <property type="entry name" value="C1.7:_P-type_atpase_like"/>
    <property type="match status" value="1"/>
</dbReference>
<dbReference type="InterPro" id="IPR036412">
    <property type="entry name" value="HAD-like_sf"/>
</dbReference>
<evidence type="ECO:0000313" key="13">
    <source>
        <dbReference type="EMBL" id="HED31209.1"/>
    </source>
</evidence>
<protein>
    <submittedName>
        <fullName evidence="13">Calcium-translocating P-type ATPase, SERCA-type</fullName>
    </submittedName>
</protein>
<evidence type="ECO:0000256" key="9">
    <source>
        <dbReference type="ARBA" id="ARBA00022989"/>
    </source>
</evidence>
<dbReference type="InterPro" id="IPR044492">
    <property type="entry name" value="P_typ_ATPase_HD_dom"/>
</dbReference>
<dbReference type="Pfam" id="PF00690">
    <property type="entry name" value="Cation_ATPase_N"/>
    <property type="match status" value="1"/>
</dbReference>
<sequence length="881" mass="95559">MDAYNDTAEHVMNRLGVSYNGLTGKEASERLAEYGENRLREEERIPVWKLFLQQFNSVLVWLLLFAVVISLFLGDVLESEIIAVILVANALIGFLQEYRAEKALGALKKVSGLHARVMRDGHIRKIETAHLVPGDLVLLETGDCIPADARLVDSMNFETQEAMLTGESAPISKHTDPIDGTVSLAERANMVYSGTLAARGRARAVVTATGMSTELGRIAGLLGEDEDSRKSPLQKKLNHFSRRLAIVVMGASGLIFLLTWIAGGEVLETFKTSISLAVAAIPEGLPAVVALTLARGVQKMVSSNAIVRHLPSIETLGSSSVICSDKTGTMTMNRMSVRKLCVPRHEVLLSEIISGEQIAQSVDIELTLRIGALCNDARLEQDGSVFGDPTEAALLGSATDAGLDPASLQQLYRRIDEIGFDSTRKMMSTLHEGPDEGLVMYTKGAPDVLLEHCSSMMVDGEIEHLDEERRREILDRNDGYASSGLRVLGFAWKPVHSGHEFREERLVFAGLQAMNDPPRPEVVDAIRQCRQAGIRVVMITGDQKRTAEAIGQELGITGSAMTGAELDEAGDLATVVEEVSMFARVSPEQKIRIVEALQDKGHVVAMTGDGVNDAPALQQADIGVAMGRGGTDVAREASTMVLVDDNFASIVKAVEEGRAIFDNLRKFVFFLLSSNISEIMIIVLAVIAGLKLPLVAIQILWVNLITDGLPALALGFEPKAPDLMKRPPAEKSEFIVNRYMLVRLAVMSSVITFGSLGLYISSLFSSGWNWGMPLDGGTAAYIHASTMAFTSLVIFEMANAFQARSETRTLFSMSMFSNPWLLGAVVVSLLLQALVIYSPLADAFHVAPLSVSDWGLILLCSMTLVVADVLFKRSAKHAVVR</sequence>
<reference evidence="13" key="1">
    <citation type="journal article" date="2020" name="mSystems">
        <title>Genome- and Community-Level Interaction Insights into Carbon Utilization and Element Cycling Functions of Hydrothermarchaeota in Hydrothermal Sediment.</title>
        <authorList>
            <person name="Zhou Z."/>
            <person name="Liu Y."/>
            <person name="Xu W."/>
            <person name="Pan J."/>
            <person name="Luo Z.H."/>
            <person name="Li M."/>
        </authorList>
    </citation>
    <scope>NUCLEOTIDE SEQUENCE [LARGE SCALE GENOMIC DNA]</scope>
    <source>
        <strain evidence="13">SpSt-1181</strain>
    </source>
</reference>